<reference evidence="1 2" key="1">
    <citation type="submission" date="2018-05" db="EMBL/GenBank/DDBJ databases">
        <title>Zavarzinia sp. HR-AS.</title>
        <authorList>
            <person name="Lee Y."/>
            <person name="Jeon C.O."/>
        </authorList>
    </citation>
    <scope>NUCLEOTIDE SEQUENCE [LARGE SCALE GENOMIC DNA]</scope>
    <source>
        <strain evidence="1 2">HR-AS</strain>
    </source>
</reference>
<proteinExistence type="predicted"/>
<accession>A0A317EGZ1</accession>
<dbReference type="EMBL" id="QGLE01000001">
    <property type="protein sequence ID" value="PWR26041.1"/>
    <property type="molecule type" value="Genomic_DNA"/>
</dbReference>
<evidence type="ECO:0000313" key="1">
    <source>
        <dbReference type="EMBL" id="PWR26041.1"/>
    </source>
</evidence>
<keyword evidence="1" id="KW-0449">Lipoprotein</keyword>
<name>A0A317EGZ1_9PROT</name>
<dbReference type="Proteomes" id="UP000245461">
    <property type="component" value="Unassembled WGS sequence"/>
</dbReference>
<evidence type="ECO:0000313" key="2">
    <source>
        <dbReference type="Proteomes" id="UP000245461"/>
    </source>
</evidence>
<dbReference type="InterPro" id="IPR025985">
    <property type="entry name" value="YnbE"/>
</dbReference>
<protein>
    <submittedName>
        <fullName evidence="1">YnbE family lipoprotein</fullName>
    </submittedName>
</protein>
<sequence>MDRARIPLRLVPVALVAAACAPRVEVVAPREPITINLNIKLDADVRLHIEEKAKQDVESKSIF</sequence>
<dbReference type="AlphaFoldDB" id="A0A317EGZ1"/>
<gene>
    <name evidence="1" type="ORF">DKG74_01945</name>
</gene>
<dbReference type="Pfam" id="PF13617">
    <property type="entry name" value="Lipoprotein_19"/>
    <property type="match status" value="1"/>
</dbReference>
<organism evidence="1 2">
    <name type="scientific">Zavarzinia aquatilis</name>
    <dbReference type="NCBI Taxonomy" id="2211142"/>
    <lineage>
        <taxon>Bacteria</taxon>
        <taxon>Pseudomonadati</taxon>
        <taxon>Pseudomonadota</taxon>
        <taxon>Alphaproteobacteria</taxon>
        <taxon>Rhodospirillales</taxon>
        <taxon>Zavarziniaceae</taxon>
        <taxon>Zavarzinia</taxon>
    </lineage>
</organism>
<dbReference type="OrthoDB" id="7428332at2"/>
<keyword evidence="2" id="KW-1185">Reference proteome</keyword>
<dbReference type="PROSITE" id="PS51257">
    <property type="entry name" value="PROKAR_LIPOPROTEIN"/>
    <property type="match status" value="1"/>
</dbReference>
<comment type="caution">
    <text evidence="1">The sequence shown here is derived from an EMBL/GenBank/DDBJ whole genome shotgun (WGS) entry which is preliminary data.</text>
</comment>